<keyword evidence="7" id="KW-1185">Reference proteome</keyword>
<evidence type="ECO:0000256" key="1">
    <source>
        <dbReference type="ARBA" id="ARBA00009437"/>
    </source>
</evidence>
<dbReference type="EMBL" id="QBKP01000013">
    <property type="protein sequence ID" value="PTX47321.1"/>
    <property type="molecule type" value="Genomic_DNA"/>
</dbReference>
<organism evidence="6 7">
    <name type="scientific">Gemmobacter caeni</name>
    <dbReference type="NCBI Taxonomy" id="589035"/>
    <lineage>
        <taxon>Bacteria</taxon>
        <taxon>Pseudomonadati</taxon>
        <taxon>Pseudomonadota</taxon>
        <taxon>Alphaproteobacteria</taxon>
        <taxon>Rhodobacterales</taxon>
        <taxon>Paracoccaceae</taxon>
        <taxon>Gemmobacter</taxon>
    </lineage>
</organism>
<comment type="caution">
    <text evidence="6">The sequence shown here is derived from an EMBL/GenBank/DDBJ whole genome shotgun (WGS) entry which is preliminary data.</text>
</comment>
<dbReference type="Gene3D" id="3.40.190.290">
    <property type="match status" value="1"/>
</dbReference>
<dbReference type="PROSITE" id="PS50931">
    <property type="entry name" value="HTH_LYSR"/>
    <property type="match status" value="1"/>
</dbReference>
<dbReference type="Pfam" id="PF03466">
    <property type="entry name" value="LysR_substrate"/>
    <property type="match status" value="1"/>
</dbReference>
<comment type="similarity">
    <text evidence="1">Belongs to the LysR transcriptional regulatory family.</text>
</comment>
<feature type="domain" description="HTH lysR-type" evidence="5">
    <location>
        <begin position="1"/>
        <end position="57"/>
    </location>
</feature>
<dbReference type="GO" id="GO:0003700">
    <property type="term" value="F:DNA-binding transcription factor activity"/>
    <property type="evidence" value="ECO:0007669"/>
    <property type="project" value="InterPro"/>
</dbReference>
<proteinExistence type="inferred from homology"/>
<evidence type="ECO:0000313" key="7">
    <source>
        <dbReference type="Proteomes" id="UP000244224"/>
    </source>
</evidence>
<sequence>MKLEMLRVFQTTAAQGSLARAAEALGRTPSAVSMMLLQLEQEVGGALFEAGRKSRLTPLGLLVLEESRRANEAFERSVGAIRRYATATGGLVRIAAVPSATIGLLPPVILRFRRERPDVRLEINDVDSASVRRRIENDEADIGIVSAAPENAGEGTLIERTPLGIVCRVGGPIDRAASEGRRDWALTELEPMIVNPLCGMVKNPAVEGLVLRSGLESRNTTALLAFVHAGLGATILPESAMRATGGALSFLQPDDPGAFRHLLKIRQTTRPAPPVVETFWQSLHALSPGD</sequence>
<dbReference type="OrthoDB" id="9811588at2"/>
<dbReference type="InterPro" id="IPR005119">
    <property type="entry name" value="LysR_subst-bd"/>
</dbReference>
<dbReference type="AlphaFoldDB" id="A0A2T6AU36"/>
<dbReference type="InterPro" id="IPR050950">
    <property type="entry name" value="HTH-type_LysR_regulators"/>
</dbReference>
<evidence type="ECO:0000256" key="3">
    <source>
        <dbReference type="ARBA" id="ARBA00023125"/>
    </source>
</evidence>
<evidence type="ECO:0000313" key="6">
    <source>
        <dbReference type="EMBL" id="PTX47321.1"/>
    </source>
</evidence>
<gene>
    <name evidence="6" type="ORF">C8N34_11377</name>
</gene>
<dbReference type="SUPFAM" id="SSF53850">
    <property type="entry name" value="Periplasmic binding protein-like II"/>
    <property type="match status" value="1"/>
</dbReference>
<dbReference type="InterPro" id="IPR036388">
    <property type="entry name" value="WH-like_DNA-bd_sf"/>
</dbReference>
<dbReference type="GO" id="GO:0003677">
    <property type="term" value="F:DNA binding"/>
    <property type="evidence" value="ECO:0007669"/>
    <property type="project" value="UniProtKB-KW"/>
</dbReference>
<keyword evidence="2" id="KW-0805">Transcription regulation</keyword>
<dbReference type="RefSeq" id="WP_108129940.1">
    <property type="nucleotide sequence ID" value="NZ_QBKP01000013.1"/>
</dbReference>
<keyword evidence="4" id="KW-0804">Transcription</keyword>
<protein>
    <submittedName>
        <fullName evidence="6">DNA-binding transcriptional LysR family regulator</fullName>
    </submittedName>
</protein>
<evidence type="ECO:0000256" key="4">
    <source>
        <dbReference type="ARBA" id="ARBA00023163"/>
    </source>
</evidence>
<dbReference type="Gene3D" id="1.10.10.10">
    <property type="entry name" value="Winged helix-like DNA-binding domain superfamily/Winged helix DNA-binding domain"/>
    <property type="match status" value="1"/>
</dbReference>
<dbReference type="Proteomes" id="UP000244224">
    <property type="component" value="Unassembled WGS sequence"/>
</dbReference>
<evidence type="ECO:0000259" key="5">
    <source>
        <dbReference type="PROSITE" id="PS50931"/>
    </source>
</evidence>
<accession>A0A2T6AU36</accession>
<dbReference type="InterPro" id="IPR036390">
    <property type="entry name" value="WH_DNA-bd_sf"/>
</dbReference>
<dbReference type="GO" id="GO:0005829">
    <property type="term" value="C:cytosol"/>
    <property type="evidence" value="ECO:0007669"/>
    <property type="project" value="TreeGrafter"/>
</dbReference>
<dbReference type="PANTHER" id="PTHR30419:SF8">
    <property type="entry name" value="NITROGEN ASSIMILATION TRANSCRIPTIONAL ACTIVATOR-RELATED"/>
    <property type="match status" value="1"/>
</dbReference>
<dbReference type="PANTHER" id="PTHR30419">
    <property type="entry name" value="HTH-TYPE TRANSCRIPTIONAL REGULATOR YBHD"/>
    <property type="match status" value="1"/>
</dbReference>
<dbReference type="Pfam" id="PF00126">
    <property type="entry name" value="HTH_1"/>
    <property type="match status" value="1"/>
</dbReference>
<name>A0A2T6AU36_9RHOB</name>
<evidence type="ECO:0000256" key="2">
    <source>
        <dbReference type="ARBA" id="ARBA00023015"/>
    </source>
</evidence>
<keyword evidence="3 6" id="KW-0238">DNA-binding</keyword>
<dbReference type="InterPro" id="IPR000847">
    <property type="entry name" value="LysR_HTH_N"/>
</dbReference>
<dbReference type="SUPFAM" id="SSF46785">
    <property type="entry name" value="Winged helix' DNA-binding domain"/>
    <property type="match status" value="1"/>
</dbReference>
<reference evidence="6 7" key="1">
    <citation type="submission" date="2018-04" db="EMBL/GenBank/DDBJ databases">
        <title>Genomic Encyclopedia of Archaeal and Bacterial Type Strains, Phase II (KMG-II): from individual species to whole genera.</title>
        <authorList>
            <person name="Goeker M."/>
        </authorList>
    </citation>
    <scope>NUCLEOTIDE SEQUENCE [LARGE SCALE GENOMIC DNA]</scope>
    <source>
        <strain evidence="6 7">DSM 21823</strain>
    </source>
</reference>